<proteinExistence type="predicted"/>
<dbReference type="SUPFAM" id="SSF55920">
    <property type="entry name" value="Creatinase/aminopeptidase"/>
    <property type="match status" value="1"/>
</dbReference>
<dbReference type="Gene3D" id="3.40.350.10">
    <property type="entry name" value="Creatinase/prolidase N-terminal domain"/>
    <property type="match status" value="1"/>
</dbReference>
<keyword evidence="4" id="KW-1185">Reference proteome</keyword>
<protein>
    <submittedName>
        <fullName evidence="3">Methionine aminopeptidase 1, mitochondrial</fullName>
        <ecNumber evidence="3">3.4.11.18</ecNumber>
    </submittedName>
</protein>
<dbReference type="Pfam" id="PF00557">
    <property type="entry name" value="Peptidase_M24"/>
    <property type="match status" value="1"/>
</dbReference>
<dbReference type="AlphaFoldDB" id="A0A9E6Y2Y8"/>
<evidence type="ECO:0000313" key="3">
    <source>
        <dbReference type="EMBL" id="UGS39010.1"/>
    </source>
</evidence>
<dbReference type="EMBL" id="CP087164">
    <property type="protein sequence ID" value="UGS39010.1"/>
    <property type="molecule type" value="Genomic_DNA"/>
</dbReference>
<dbReference type="InterPro" id="IPR000587">
    <property type="entry name" value="Creatinase_N"/>
</dbReference>
<sequence length="372" mass="40144">MDEAEIDVVLACSPHNVQYLLGGYRFFLFAHGTVMGVSRYLPIVGYVRGRPDRAFLIGNPLEAGQQELEPPWVVDVANAAWTSRQSAELAGRALAQRGLARARIAVEESFLPHDAHAALAAELPGAVLQDAFAVLEELRAVKRPDELVELREGAEAVVGSMRAVFGQARPGMTRAEVADLMRIEESRRGLSFEYCLVNTGPSYNRTPSAALRWEHGELCCLDSGGSRHGYVCDMARMGWMGDVPERARELLAQVAHVQEAARAVVAPGRRGGDILEAAHAAQRACANGGGMDFVAHGMGLVSHEVPRLTSTGVVSYPADHADRPLEAGMVLSIETDLRDPELGLIKLEDTVAVTPNGFEAFGDQGRDWNVTG</sequence>
<reference evidence="3" key="1">
    <citation type="journal article" date="2022" name="Int. J. Syst. Evol. Microbiol.">
        <title>Pseudomonas aegrilactucae sp. nov. and Pseudomonas morbosilactucae sp. nov., pathogens causing bacterial rot of lettuce in Japan.</title>
        <authorList>
            <person name="Sawada H."/>
            <person name="Fujikawa T."/>
            <person name="Satou M."/>
        </authorList>
    </citation>
    <scope>NUCLEOTIDE SEQUENCE</scope>
    <source>
        <strain evidence="3">0166_1</strain>
    </source>
</reference>
<keyword evidence="3" id="KW-0031">Aminopeptidase</keyword>
<dbReference type="Proteomes" id="UP001162834">
    <property type="component" value="Chromosome"/>
</dbReference>
<feature type="domain" description="Peptidase M24" evidence="1">
    <location>
        <begin position="150"/>
        <end position="354"/>
    </location>
</feature>
<name>A0A9E6Y2Y8_9ACTN</name>
<dbReference type="CDD" id="cd01066">
    <property type="entry name" value="APP_MetAP"/>
    <property type="match status" value="1"/>
</dbReference>
<evidence type="ECO:0000313" key="4">
    <source>
        <dbReference type="Proteomes" id="UP001162834"/>
    </source>
</evidence>
<feature type="domain" description="Creatinase N-terminal" evidence="2">
    <location>
        <begin position="1"/>
        <end position="141"/>
    </location>
</feature>
<keyword evidence="3" id="KW-0378">Hydrolase</keyword>
<dbReference type="KEGG" id="sbae:DSM104329_05442"/>
<dbReference type="InterPro" id="IPR050659">
    <property type="entry name" value="Peptidase_M24B"/>
</dbReference>
<evidence type="ECO:0000259" key="2">
    <source>
        <dbReference type="Pfam" id="PF01321"/>
    </source>
</evidence>
<accession>A0A9E6Y2Y8</accession>
<dbReference type="SUPFAM" id="SSF53092">
    <property type="entry name" value="Creatinase/prolidase N-terminal domain"/>
    <property type="match status" value="1"/>
</dbReference>
<dbReference type="EC" id="3.4.11.18" evidence="3"/>
<evidence type="ECO:0000259" key="1">
    <source>
        <dbReference type="Pfam" id="PF00557"/>
    </source>
</evidence>
<dbReference type="PANTHER" id="PTHR46112:SF3">
    <property type="entry name" value="AMINOPEPTIDASE YPDF"/>
    <property type="match status" value="1"/>
</dbReference>
<dbReference type="PANTHER" id="PTHR46112">
    <property type="entry name" value="AMINOPEPTIDASE"/>
    <property type="match status" value="1"/>
</dbReference>
<dbReference type="Gene3D" id="3.90.230.10">
    <property type="entry name" value="Creatinase/methionine aminopeptidase superfamily"/>
    <property type="match status" value="1"/>
</dbReference>
<dbReference type="InterPro" id="IPR036005">
    <property type="entry name" value="Creatinase/aminopeptidase-like"/>
</dbReference>
<dbReference type="InterPro" id="IPR029149">
    <property type="entry name" value="Creatin/AminoP/Spt16_N"/>
</dbReference>
<keyword evidence="3" id="KW-0645">Protease</keyword>
<organism evidence="3 4">
    <name type="scientific">Capillimicrobium parvum</name>
    <dbReference type="NCBI Taxonomy" id="2884022"/>
    <lineage>
        <taxon>Bacteria</taxon>
        <taxon>Bacillati</taxon>
        <taxon>Actinomycetota</taxon>
        <taxon>Thermoleophilia</taxon>
        <taxon>Solirubrobacterales</taxon>
        <taxon>Capillimicrobiaceae</taxon>
        <taxon>Capillimicrobium</taxon>
    </lineage>
</organism>
<dbReference type="GO" id="GO:0004239">
    <property type="term" value="F:initiator methionyl aminopeptidase activity"/>
    <property type="evidence" value="ECO:0007669"/>
    <property type="project" value="UniProtKB-EC"/>
</dbReference>
<dbReference type="Pfam" id="PF01321">
    <property type="entry name" value="Creatinase_N"/>
    <property type="match status" value="1"/>
</dbReference>
<dbReference type="InterPro" id="IPR000994">
    <property type="entry name" value="Pept_M24"/>
</dbReference>
<gene>
    <name evidence="3" type="ORF">DSM104329_05442</name>
</gene>